<accession>A0ABS8P3F3</accession>
<organism evidence="2 3">
    <name type="scientific">Actinomycetospora endophytica</name>
    <dbReference type="NCBI Taxonomy" id="2291215"/>
    <lineage>
        <taxon>Bacteria</taxon>
        <taxon>Bacillati</taxon>
        <taxon>Actinomycetota</taxon>
        <taxon>Actinomycetes</taxon>
        <taxon>Pseudonocardiales</taxon>
        <taxon>Pseudonocardiaceae</taxon>
        <taxon>Actinomycetospora</taxon>
    </lineage>
</organism>
<proteinExistence type="predicted"/>
<keyword evidence="3" id="KW-1185">Reference proteome</keyword>
<evidence type="ECO:0000256" key="1">
    <source>
        <dbReference type="SAM" id="MobiDB-lite"/>
    </source>
</evidence>
<dbReference type="EMBL" id="JAJNDB010000001">
    <property type="protein sequence ID" value="MCD2191936.1"/>
    <property type="molecule type" value="Genomic_DNA"/>
</dbReference>
<sequence>MTENGQEMSAGRNVLSSAAGYDRRGRCVVGGGCARQSARSETDDDRGSAAHATDVPDLVVRGLELTQNTWSGCAPERDRESPTIKRS</sequence>
<feature type="region of interest" description="Disordered" evidence="1">
    <location>
        <begin position="32"/>
        <end position="53"/>
    </location>
</feature>
<gene>
    <name evidence="2" type="ORF">LQ327_00845</name>
</gene>
<name>A0ABS8P3F3_9PSEU</name>
<feature type="compositionally biased region" description="Basic and acidic residues" evidence="1">
    <location>
        <begin position="38"/>
        <end position="48"/>
    </location>
</feature>
<evidence type="ECO:0000313" key="2">
    <source>
        <dbReference type="EMBL" id="MCD2191936.1"/>
    </source>
</evidence>
<reference evidence="2 3" key="1">
    <citation type="submission" date="2021-11" db="EMBL/GenBank/DDBJ databases">
        <title>Draft genome sequence of Actinomycetospora sp. SF1 isolated from the rhizosphere soil.</title>
        <authorList>
            <person name="Duangmal K."/>
            <person name="Chantavorakit T."/>
        </authorList>
    </citation>
    <scope>NUCLEOTIDE SEQUENCE [LARGE SCALE GENOMIC DNA]</scope>
    <source>
        <strain evidence="2 3">TBRC 5722</strain>
    </source>
</reference>
<dbReference type="Proteomes" id="UP001199469">
    <property type="component" value="Unassembled WGS sequence"/>
</dbReference>
<protein>
    <submittedName>
        <fullName evidence="2">Uncharacterized protein</fullName>
    </submittedName>
</protein>
<evidence type="ECO:0000313" key="3">
    <source>
        <dbReference type="Proteomes" id="UP001199469"/>
    </source>
</evidence>
<comment type="caution">
    <text evidence="2">The sequence shown here is derived from an EMBL/GenBank/DDBJ whole genome shotgun (WGS) entry which is preliminary data.</text>
</comment>
<dbReference type="RefSeq" id="WP_230729628.1">
    <property type="nucleotide sequence ID" value="NZ_JAJNDB010000001.1"/>
</dbReference>